<keyword evidence="1" id="KW-0472">Membrane</keyword>
<accession>A0A815TLT5</accession>
<dbReference type="EMBL" id="CAJNOW010001750">
    <property type="protein sequence ID" value="CAF1330616.1"/>
    <property type="molecule type" value="Genomic_DNA"/>
</dbReference>
<evidence type="ECO:0008006" key="6">
    <source>
        <dbReference type="Google" id="ProtNLM"/>
    </source>
</evidence>
<keyword evidence="1" id="KW-0812">Transmembrane</keyword>
<evidence type="ECO:0000313" key="4">
    <source>
        <dbReference type="EMBL" id="CAF3984876.1"/>
    </source>
</evidence>
<evidence type="ECO:0000313" key="3">
    <source>
        <dbReference type="EMBL" id="CAF1504773.1"/>
    </source>
</evidence>
<dbReference type="OrthoDB" id="10045309at2759"/>
<dbReference type="Proteomes" id="UP000681720">
    <property type="component" value="Unassembled WGS sequence"/>
</dbReference>
<dbReference type="Proteomes" id="UP000663855">
    <property type="component" value="Unassembled WGS sequence"/>
</dbReference>
<organism evidence="3 5">
    <name type="scientific">Rotaria magnacalcarata</name>
    <dbReference type="NCBI Taxonomy" id="392030"/>
    <lineage>
        <taxon>Eukaryota</taxon>
        <taxon>Metazoa</taxon>
        <taxon>Spiralia</taxon>
        <taxon>Gnathifera</taxon>
        <taxon>Rotifera</taxon>
        <taxon>Eurotatoria</taxon>
        <taxon>Bdelloidea</taxon>
        <taxon>Philodinida</taxon>
        <taxon>Philodinidae</taxon>
        <taxon>Rotaria</taxon>
    </lineage>
</organism>
<evidence type="ECO:0000313" key="5">
    <source>
        <dbReference type="Proteomes" id="UP000663855"/>
    </source>
</evidence>
<dbReference type="EMBL" id="CAJOBJ010003976">
    <property type="protein sequence ID" value="CAF3984876.1"/>
    <property type="molecule type" value="Genomic_DNA"/>
</dbReference>
<comment type="caution">
    <text evidence="3">The sequence shown here is derived from an EMBL/GenBank/DDBJ whole genome shotgun (WGS) entry which is preliminary data.</text>
</comment>
<name>A0A815TLT5_9BILA</name>
<dbReference type="Proteomes" id="UP000663834">
    <property type="component" value="Unassembled WGS sequence"/>
</dbReference>
<dbReference type="EMBL" id="CAJNOV010012981">
    <property type="protein sequence ID" value="CAF1504773.1"/>
    <property type="molecule type" value="Genomic_DNA"/>
</dbReference>
<dbReference type="AlphaFoldDB" id="A0A815TLT5"/>
<protein>
    <recommendedName>
        <fullName evidence="6">Fibronectin type-III domain-containing protein</fullName>
    </recommendedName>
</protein>
<sequence length="280" mass="30972">MQGYQQRLIIFTLFITVAYGKLLIGYFDAKAPTTLIEPHSTIYDTHIELWTTLTGCPNSKCSCTVNSPQLADDSYLVTFLATQNHTGYVMISDLKPNSNYSLTLACMDEDSHPSLTIQRKTDYGRPSAPKGIRSELVANKLKITWLPVTPPESFTHYKLTIDTTYEDIGKDKTSYEMEEKYADGVKHKIRIQGCYKNFQNHILCSNSGDDETTFLISTVAPPVITTSANSPAVTPIPTVAATTQQTATPMPVASTTIKSLGVHSYSVSVLMIFLSLFFLS</sequence>
<gene>
    <name evidence="3" type="ORF">CJN711_LOCUS27456</name>
    <name evidence="4" type="ORF">GIL414_LOCUS10883</name>
    <name evidence="2" type="ORF">KQP761_LOCUS6228</name>
</gene>
<evidence type="ECO:0000256" key="1">
    <source>
        <dbReference type="SAM" id="Phobius"/>
    </source>
</evidence>
<proteinExistence type="predicted"/>
<keyword evidence="1" id="KW-1133">Transmembrane helix</keyword>
<reference evidence="3" key="1">
    <citation type="submission" date="2021-02" db="EMBL/GenBank/DDBJ databases">
        <authorList>
            <person name="Nowell W R."/>
        </authorList>
    </citation>
    <scope>NUCLEOTIDE SEQUENCE</scope>
</reference>
<evidence type="ECO:0000313" key="2">
    <source>
        <dbReference type="EMBL" id="CAF1330616.1"/>
    </source>
</evidence>
<feature type="transmembrane region" description="Helical" evidence="1">
    <location>
        <begin position="260"/>
        <end position="279"/>
    </location>
</feature>